<gene>
    <name evidence="1" type="ORF">BZM27_06160</name>
</gene>
<dbReference type="Proteomes" id="UP000294200">
    <property type="component" value="Unassembled WGS sequence"/>
</dbReference>
<protein>
    <submittedName>
        <fullName evidence="1">Uncharacterized protein</fullName>
    </submittedName>
</protein>
<name>A0A4R0XRQ5_9BURK</name>
<keyword evidence="2" id="KW-1185">Reference proteome</keyword>
<dbReference type="AlphaFoldDB" id="A0A4R0XRQ5"/>
<organism evidence="1 2">
    <name type="scientific">Paraburkholderia steynii</name>
    <dbReference type="NCBI Taxonomy" id="1245441"/>
    <lineage>
        <taxon>Bacteria</taxon>
        <taxon>Pseudomonadati</taxon>
        <taxon>Pseudomonadota</taxon>
        <taxon>Betaproteobacteria</taxon>
        <taxon>Burkholderiales</taxon>
        <taxon>Burkholderiaceae</taxon>
        <taxon>Paraburkholderia</taxon>
    </lineage>
</organism>
<sequence length="134" mass="13942">MTGANAIANNAYSNSADKLRIQLSAIGTNYLLADFRLTSATFASAPTTGVIQLAKVPRDFSGNAGPTPSASMLATQIYTMGPAPSTGNASTSWVMSVDSVPLDADADYWVFNNATGVSLNSGWVLTYVPWSPGT</sequence>
<reference evidence="1 2" key="1">
    <citation type="submission" date="2017-02" db="EMBL/GenBank/DDBJ databases">
        <title>Paraburkholderia sophoroidis sp. nov. and Paraburkholderia steynii sp. nov. rhizobial symbionts of the fynbos legume Hypocalyptus sophoroides.</title>
        <authorList>
            <person name="Steenkamp E.T."/>
            <person name="Beukes C.W."/>
            <person name="Van Zyl E."/>
            <person name="Avontuur J."/>
            <person name="Chan W.Y."/>
            <person name="Hassen A."/>
            <person name="Palmer M."/>
            <person name="Mthombeni L."/>
            <person name="Phalane F."/>
            <person name="Sereme K."/>
            <person name="Venter S.N."/>
        </authorList>
    </citation>
    <scope>NUCLEOTIDE SEQUENCE [LARGE SCALE GENOMIC DNA]</scope>
    <source>
        <strain evidence="1 2">HC1.1ba</strain>
    </source>
</reference>
<evidence type="ECO:0000313" key="1">
    <source>
        <dbReference type="EMBL" id="TCG09381.1"/>
    </source>
</evidence>
<dbReference type="EMBL" id="MWML01000013">
    <property type="protein sequence ID" value="TCG09381.1"/>
    <property type="molecule type" value="Genomic_DNA"/>
</dbReference>
<comment type="caution">
    <text evidence="1">The sequence shown here is derived from an EMBL/GenBank/DDBJ whole genome shotgun (WGS) entry which is preliminary data.</text>
</comment>
<evidence type="ECO:0000313" key="2">
    <source>
        <dbReference type="Proteomes" id="UP000294200"/>
    </source>
</evidence>
<accession>A0A4R0XRQ5</accession>
<proteinExistence type="predicted"/>